<keyword evidence="5" id="KW-1185">Reference proteome</keyword>
<evidence type="ECO:0000256" key="2">
    <source>
        <dbReference type="ARBA" id="ARBA00023445"/>
    </source>
</evidence>
<dbReference type="AlphaFoldDB" id="A0AAN0M1S5"/>
<dbReference type="PANTHER" id="PTHR10366:SF564">
    <property type="entry name" value="STEROL-4-ALPHA-CARBOXYLATE 3-DEHYDROGENASE, DECARBOXYLATING"/>
    <property type="match status" value="1"/>
</dbReference>
<dbReference type="InterPro" id="IPR036291">
    <property type="entry name" value="NAD(P)-bd_dom_sf"/>
</dbReference>
<organism evidence="4 5">
    <name type="scientific">Yoonia algicola</name>
    <dbReference type="NCBI Taxonomy" id="3137368"/>
    <lineage>
        <taxon>Bacteria</taxon>
        <taxon>Pseudomonadati</taxon>
        <taxon>Pseudomonadota</taxon>
        <taxon>Alphaproteobacteria</taxon>
        <taxon>Rhodobacterales</taxon>
        <taxon>Paracoccaceae</taxon>
        <taxon>Yoonia</taxon>
    </lineage>
</organism>
<dbReference type="Pfam" id="PF01370">
    <property type="entry name" value="Epimerase"/>
    <property type="match status" value="1"/>
</dbReference>
<protein>
    <submittedName>
        <fullName evidence="4">Aldehyde reductase</fullName>
    </submittedName>
</protein>
<dbReference type="FunFam" id="3.40.50.720:FF:000336">
    <property type="entry name" value="Aldehyde reductase"/>
    <property type="match status" value="1"/>
</dbReference>
<keyword evidence="1" id="KW-0560">Oxidoreductase</keyword>
<dbReference type="Gene3D" id="3.40.50.720">
    <property type="entry name" value="NAD(P)-binding Rossmann-like Domain"/>
    <property type="match status" value="1"/>
</dbReference>
<comment type="similarity">
    <text evidence="2">Belongs to the NAD(P)-dependent epimerase/dehydratase family. Dihydroflavonol-4-reductase subfamily.</text>
</comment>
<dbReference type="KEGG" id="yag:AABB28_17420"/>
<accession>A0AAN0M1S5</accession>
<reference evidence="4 5" key="1">
    <citation type="submission" date="2024-04" db="EMBL/GenBank/DDBJ databases">
        <title>Phylogenomic analyses of a clade within the roseobacter group suggest taxonomic reassignments of species of the genera Aestuariivita, Citreicella, Loktanella, Nautella, Pelagibaca, Ruegeria, Thalassobius, Thiobacimonas and Tropicibacter, and the proposal o.</title>
        <authorList>
            <person name="Jeon C.O."/>
        </authorList>
    </citation>
    <scope>NUCLEOTIDE SEQUENCE [LARGE SCALE GENOMIC DNA]</scope>
    <source>
        <strain evidence="4 5">G8-12</strain>
    </source>
</reference>
<name>A0AAN0M1S5_9RHOB</name>
<feature type="domain" description="NAD-dependent epimerase/dehydratase" evidence="3">
    <location>
        <begin position="5"/>
        <end position="246"/>
    </location>
</feature>
<evidence type="ECO:0000313" key="5">
    <source>
        <dbReference type="Proteomes" id="UP001451782"/>
    </source>
</evidence>
<dbReference type="InterPro" id="IPR050425">
    <property type="entry name" value="NAD(P)_dehydrat-like"/>
</dbReference>
<evidence type="ECO:0000313" key="4">
    <source>
        <dbReference type="EMBL" id="WZU63589.1"/>
    </source>
</evidence>
<dbReference type="CDD" id="cd05227">
    <property type="entry name" value="AR_SDR_e"/>
    <property type="match status" value="1"/>
</dbReference>
<proteinExistence type="inferred from homology"/>
<dbReference type="SUPFAM" id="SSF51735">
    <property type="entry name" value="NAD(P)-binding Rossmann-fold domains"/>
    <property type="match status" value="1"/>
</dbReference>
<dbReference type="InterPro" id="IPR001509">
    <property type="entry name" value="Epimerase_deHydtase"/>
</dbReference>
<gene>
    <name evidence="4" type="ORF">AABB28_17420</name>
</gene>
<dbReference type="PANTHER" id="PTHR10366">
    <property type="entry name" value="NAD DEPENDENT EPIMERASE/DEHYDRATASE"/>
    <property type="match status" value="1"/>
</dbReference>
<evidence type="ECO:0000259" key="3">
    <source>
        <dbReference type="Pfam" id="PF01370"/>
    </source>
</evidence>
<dbReference type="RefSeq" id="WP_342069969.1">
    <property type="nucleotide sequence ID" value="NZ_CP151762.1"/>
</dbReference>
<dbReference type="GO" id="GO:0016616">
    <property type="term" value="F:oxidoreductase activity, acting on the CH-OH group of donors, NAD or NADP as acceptor"/>
    <property type="evidence" value="ECO:0007669"/>
    <property type="project" value="TreeGrafter"/>
</dbReference>
<evidence type="ECO:0000256" key="1">
    <source>
        <dbReference type="ARBA" id="ARBA00023002"/>
    </source>
</evidence>
<dbReference type="Proteomes" id="UP001451782">
    <property type="component" value="Chromosome"/>
</dbReference>
<sequence length="342" mass="36989">MSKTVLLTGASGYIAKHITLQLLEAGYHVRGSVRSLSRAAEVTEAVRPHLSDAKNLDDRLTFAALDLMSDDGWDAAMAGVDVVVHTASPFPITQPKNEDDLIRPAVDGALRALRAAHKGGVTRVILTSSTAAISGSALPAGDTSFDETNWTDPADPDTSAYTRSKTLAEQAAWDFVRETAPDMQLTVINPGFVIGAPLDDKFGTSISVIERIMRAKDPMLPNFGFPTVDVRDVAEMHVSAIENPQTYGQRIMTVDKFMKFVDLAKAIKAAFPDRNIVTRVAPDFVVRFLGLFDPAIKSITPGLGRVDRMDNARALVTLGRGMRQAHKSAVDTAAYLIDNKLV</sequence>
<dbReference type="EMBL" id="CP151762">
    <property type="protein sequence ID" value="WZU63589.1"/>
    <property type="molecule type" value="Genomic_DNA"/>
</dbReference>